<feature type="region of interest" description="Disordered" evidence="1">
    <location>
        <begin position="132"/>
        <end position="163"/>
    </location>
</feature>
<reference evidence="3 5" key="1">
    <citation type="submission" date="2024-01" db="EMBL/GenBank/DDBJ databases">
        <title>The genomes of 5 underutilized Papilionoideae crops provide insights into root nodulation and disease resistance.</title>
        <authorList>
            <person name="Yuan L."/>
        </authorList>
    </citation>
    <scope>NUCLEOTIDE SEQUENCE [LARGE SCALE GENOMIC DNA]</scope>
    <source>
        <strain evidence="3">LY-2023</strain>
        <tissue evidence="3">Leaf</tissue>
    </source>
</reference>
<protein>
    <submittedName>
        <fullName evidence="3">Uncharacterized protein</fullName>
    </submittedName>
</protein>
<sequence length="201" mass="22622">MSRLVVFSFGITLMLFIGARYSEIHRSDGTLWTRGLNLTCGQRKQVRGTMCSLESSLTSSESSGRTEEEKQYMDEEDSNNGASGRKRNAATDSGGGSVDQLCGKSCDNKLRNSELSEMLDLNRKYHREIDSIYEEKGEGEQDHEDKGDEDEEMDKEVKEEKRVCTVDKPSAAGYFETSKVSKTSPKKEDYCLKASSVWMTF</sequence>
<evidence type="ECO:0000256" key="2">
    <source>
        <dbReference type="SAM" id="SignalP"/>
    </source>
</evidence>
<evidence type="ECO:0000313" key="4">
    <source>
        <dbReference type="EMBL" id="KAK7293745.1"/>
    </source>
</evidence>
<dbReference type="EMBL" id="JAYKXN010000004">
    <property type="protein sequence ID" value="KAK7293745.1"/>
    <property type="molecule type" value="Genomic_DNA"/>
</dbReference>
<name>A0AAN9J9I8_CLITE</name>
<evidence type="ECO:0000313" key="5">
    <source>
        <dbReference type="Proteomes" id="UP001359559"/>
    </source>
</evidence>
<feature type="compositionally biased region" description="Low complexity" evidence="1">
    <location>
        <begin position="52"/>
        <end position="63"/>
    </location>
</feature>
<comment type="caution">
    <text evidence="3">The sequence shown here is derived from an EMBL/GenBank/DDBJ whole genome shotgun (WGS) entry which is preliminary data.</text>
</comment>
<proteinExistence type="predicted"/>
<organism evidence="3 5">
    <name type="scientific">Clitoria ternatea</name>
    <name type="common">Butterfly pea</name>
    <dbReference type="NCBI Taxonomy" id="43366"/>
    <lineage>
        <taxon>Eukaryota</taxon>
        <taxon>Viridiplantae</taxon>
        <taxon>Streptophyta</taxon>
        <taxon>Embryophyta</taxon>
        <taxon>Tracheophyta</taxon>
        <taxon>Spermatophyta</taxon>
        <taxon>Magnoliopsida</taxon>
        <taxon>eudicotyledons</taxon>
        <taxon>Gunneridae</taxon>
        <taxon>Pentapetalae</taxon>
        <taxon>rosids</taxon>
        <taxon>fabids</taxon>
        <taxon>Fabales</taxon>
        <taxon>Fabaceae</taxon>
        <taxon>Papilionoideae</taxon>
        <taxon>50 kb inversion clade</taxon>
        <taxon>NPAAA clade</taxon>
        <taxon>indigoferoid/millettioid clade</taxon>
        <taxon>Phaseoleae</taxon>
        <taxon>Clitoria</taxon>
    </lineage>
</organism>
<evidence type="ECO:0000256" key="1">
    <source>
        <dbReference type="SAM" id="MobiDB-lite"/>
    </source>
</evidence>
<accession>A0AAN9J9I8</accession>
<feature type="compositionally biased region" description="Basic and acidic residues" evidence="1">
    <location>
        <begin position="64"/>
        <end position="73"/>
    </location>
</feature>
<dbReference type="Proteomes" id="UP001359559">
    <property type="component" value="Unassembled WGS sequence"/>
</dbReference>
<evidence type="ECO:0000313" key="3">
    <source>
        <dbReference type="EMBL" id="KAK7293743.1"/>
    </source>
</evidence>
<gene>
    <name evidence="3" type="ORF">RJT34_16616</name>
    <name evidence="4" type="ORF">RJT34_16618</name>
</gene>
<feature type="chain" id="PRO_5044711242" evidence="2">
    <location>
        <begin position="23"/>
        <end position="201"/>
    </location>
</feature>
<keyword evidence="2" id="KW-0732">Signal</keyword>
<dbReference type="EMBL" id="JAYKXN010000004">
    <property type="protein sequence ID" value="KAK7293743.1"/>
    <property type="molecule type" value="Genomic_DNA"/>
</dbReference>
<dbReference type="AlphaFoldDB" id="A0AAN9J9I8"/>
<keyword evidence="5" id="KW-1185">Reference proteome</keyword>
<feature type="signal peptide" evidence="2">
    <location>
        <begin position="1"/>
        <end position="22"/>
    </location>
</feature>
<feature type="region of interest" description="Disordered" evidence="1">
    <location>
        <begin position="51"/>
        <end position="97"/>
    </location>
</feature>
<feature type="compositionally biased region" description="Basic and acidic residues" evidence="1">
    <location>
        <begin position="132"/>
        <end position="146"/>
    </location>
</feature>